<name>A0ACB9F2E1_CICIN</name>
<comment type="caution">
    <text evidence="1">The sequence shown here is derived from an EMBL/GenBank/DDBJ whole genome shotgun (WGS) entry which is preliminary data.</text>
</comment>
<evidence type="ECO:0000313" key="1">
    <source>
        <dbReference type="EMBL" id="KAI3765255.1"/>
    </source>
</evidence>
<organism evidence="1 2">
    <name type="scientific">Cichorium intybus</name>
    <name type="common">Chicory</name>
    <dbReference type="NCBI Taxonomy" id="13427"/>
    <lineage>
        <taxon>Eukaryota</taxon>
        <taxon>Viridiplantae</taxon>
        <taxon>Streptophyta</taxon>
        <taxon>Embryophyta</taxon>
        <taxon>Tracheophyta</taxon>
        <taxon>Spermatophyta</taxon>
        <taxon>Magnoliopsida</taxon>
        <taxon>eudicotyledons</taxon>
        <taxon>Gunneridae</taxon>
        <taxon>Pentapetalae</taxon>
        <taxon>asterids</taxon>
        <taxon>campanulids</taxon>
        <taxon>Asterales</taxon>
        <taxon>Asteraceae</taxon>
        <taxon>Cichorioideae</taxon>
        <taxon>Cichorieae</taxon>
        <taxon>Cichoriinae</taxon>
        <taxon>Cichorium</taxon>
    </lineage>
</organism>
<accession>A0ACB9F2E1</accession>
<evidence type="ECO:0000313" key="2">
    <source>
        <dbReference type="Proteomes" id="UP001055811"/>
    </source>
</evidence>
<proteinExistence type="predicted"/>
<dbReference type="Proteomes" id="UP001055811">
    <property type="component" value="Linkage Group LG03"/>
</dbReference>
<keyword evidence="2" id="KW-1185">Reference proteome</keyword>
<protein>
    <submittedName>
        <fullName evidence="1">Uncharacterized protein</fullName>
    </submittedName>
</protein>
<dbReference type="EMBL" id="CM042011">
    <property type="protein sequence ID" value="KAI3765255.1"/>
    <property type="molecule type" value="Genomic_DNA"/>
</dbReference>
<reference evidence="2" key="1">
    <citation type="journal article" date="2022" name="Mol. Ecol. Resour.">
        <title>The genomes of chicory, endive, great burdock and yacon provide insights into Asteraceae palaeo-polyploidization history and plant inulin production.</title>
        <authorList>
            <person name="Fan W."/>
            <person name="Wang S."/>
            <person name="Wang H."/>
            <person name="Wang A."/>
            <person name="Jiang F."/>
            <person name="Liu H."/>
            <person name="Zhao H."/>
            <person name="Xu D."/>
            <person name="Zhang Y."/>
        </authorList>
    </citation>
    <scope>NUCLEOTIDE SEQUENCE [LARGE SCALE GENOMIC DNA]</scope>
    <source>
        <strain evidence="2">cv. Punajuju</strain>
    </source>
</reference>
<sequence length="174" mass="18743">MDIHSTPSAPFPIIGVAASKIRCTGSFASQCSAPFRPSHGSIDIVDASEQPPTDSMARIKSLHDCASAIFELVNEKIEGGNRLEAFSIRLVILAIWKQALDICHTQAASAIKGSPSQETVTSRNTNSQKSFKYEKSKCNHTTDILVVVDLPPFLVPSNLTPLKKACGYEKANGD</sequence>
<reference evidence="1 2" key="2">
    <citation type="journal article" date="2022" name="Mol. Ecol. Resour.">
        <title>The genomes of chicory, endive, great burdock and yacon provide insights into Asteraceae paleo-polyploidization history and plant inulin production.</title>
        <authorList>
            <person name="Fan W."/>
            <person name="Wang S."/>
            <person name="Wang H."/>
            <person name="Wang A."/>
            <person name="Jiang F."/>
            <person name="Liu H."/>
            <person name="Zhao H."/>
            <person name="Xu D."/>
            <person name="Zhang Y."/>
        </authorList>
    </citation>
    <scope>NUCLEOTIDE SEQUENCE [LARGE SCALE GENOMIC DNA]</scope>
    <source>
        <strain evidence="2">cv. Punajuju</strain>
        <tissue evidence="1">Leaves</tissue>
    </source>
</reference>
<gene>
    <name evidence="1" type="ORF">L2E82_15285</name>
</gene>